<name>A0A239E7G6_9ACTN</name>
<evidence type="ECO:0000313" key="3">
    <source>
        <dbReference type="Proteomes" id="UP000198318"/>
    </source>
</evidence>
<organism evidence="2 3">
    <name type="scientific">Actinomadura meyerae</name>
    <dbReference type="NCBI Taxonomy" id="240840"/>
    <lineage>
        <taxon>Bacteria</taxon>
        <taxon>Bacillati</taxon>
        <taxon>Actinomycetota</taxon>
        <taxon>Actinomycetes</taxon>
        <taxon>Streptosporangiales</taxon>
        <taxon>Thermomonosporaceae</taxon>
        <taxon>Actinomadura</taxon>
    </lineage>
</organism>
<dbReference type="Proteomes" id="UP000198318">
    <property type="component" value="Unassembled WGS sequence"/>
</dbReference>
<dbReference type="EMBL" id="FZOR01000003">
    <property type="protein sequence ID" value="SNS39943.1"/>
    <property type="molecule type" value="Genomic_DNA"/>
</dbReference>
<dbReference type="RefSeq" id="WP_089324832.1">
    <property type="nucleotide sequence ID" value="NZ_FZOR01000003.1"/>
</dbReference>
<protein>
    <submittedName>
        <fullName evidence="2">Uncharacterized protein</fullName>
    </submittedName>
</protein>
<evidence type="ECO:0000313" key="2">
    <source>
        <dbReference type="EMBL" id="SNS39943.1"/>
    </source>
</evidence>
<evidence type="ECO:0000256" key="1">
    <source>
        <dbReference type="SAM" id="Phobius"/>
    </source>
</evidence>
<keyword evidence="1" id="KW-1133">Transmembrane helix</keyword>
<dbReference type="OrthoDB" id="3481922at2"/>
<feature type="transmembrane region" description="Helical" evidence="1">
    <location>
        <begin position="6"/>
        <end position="28"/>
    </location>
</feature>
<keyword evidence="1" id="KW-0812">Transmembrane</keyword>
<reference evidence="2 3" key="1">
    <citation type="submission" date="2017-06" db="EMBL/GenBank/DDBJ databases">
        <authorList>
            <person name="Kim H.J."/>
            <person name="Triplett B.A."/>
        </authorList>
    </citation>
    <scope>NUCLEOTIDE SEQUENCE [LARGE SCALE GENOMIC DNA]</scope>
    <source>
        <strain evidence="2 3">DSM 44715</strain>
    </source>
</reference>
<keyword evidence="3" id="KW-1185">Reference proteome</keyword>
<accession>A0A239E7G6</accession>
<proteinExistence type="predicted"/>
<keyword evidence="1" id="KW-0472">Membrane</keyword>
<dbReference type="AlphaFoldDB" id="A0A239E7G6"/>
<sequence length="62" mass="6482">MTALVALWILVPAALFLTLVLYTVGIGLRTRHADLRGEAATAAAGGRAPRLVTVRGLDGPRT</sequence>
<gene>
    <name evidence="2" type="ORF">SAMN05443665_1003240</name>
</gene>